<dbReference type="Pfam" id="PF24357">
    <property type="entry name" value="TMD0_ABC"/>
    <property type="match status" value="1"/>
</dbReference>
<feature type="transmembrane region" description="Helical" evidence="9">
    <location>
        <begin position="318"/>
        <end position="340"/>
    </location>
</feature>
<feature type="transmembrane region" description="Helical" evidence="9">
    <location>
        <begin position="923"/>
        <end position="951"/>
    </location>
</feature>
<organism evidence="12 13">
    <name type="scientific">Spizellomyces punctatus (strain DAOM BR117)</name>
    <dbReference type="NCBI Taxonomy" id="645134"/>
    <lineage>
        <taxon>Eukaryota</taxon>
        <taxon>Fungi</taxon>
        <taxon>Fungi incertae sedis</taxon>
        <taxon>Chytridiomycota</taxon>
        <taxon>Chytridiomycota incertae sedis</taxon>
        <taxon>Chytridiomycetes</taxon>
        <taxon>Spizellomycetales</taxon>
        <taxon>Spizellomycetaceae</taxon>
        <taxon>Spizellomyces</taxon>
    </lineage>
</organism>
<reference evidence="12 13" key="1">
    <citation type="submission" date="2009-08" db="EMBL/GenBank/DDBJ databases">
        <title>The Genome Sequence of Spizellomyces punctatus strain DAOM BR117.</title>
        <authorList>
            <consortium name="The Broad Institute Genome Sequencing Platform"/>
            <person name="Russ C."/>
            <person name="Cuomo C."/>
            <person name="Shea T."/>
            <person name="Young S.K."/>
            <person name="Zeng Q."/>
            <person name="Koehrsen M."/>
            <person name="Haas B."/>
            <person name="Borodovsky M."/>
            <person name="Guigo R."/>
            <person name="Alvarado L."/>
            <person name="Berlin A."/>
            <person name="Bochicchio J."/>
            <person name="Borenstein D."/>
            <person name="Chapman S."/>
            <person name="Chen Z."/>
            <person name="Engels R."/>
            <person name="Freedman E."/>
            <person name="Gellesch M."/>
            <person name="Goldberg J."/>
            <person name="Griggs A."/>
            <person name="Gujja S."/>
            <person name="Heiman D."/>
            <person name="Hepburn T."/>
            <person name="Howarth C."/>
            <person name="Jen D."/>
            <person name="Larson L."/>
            <person name="Lewis B."/>
            <person name="Mehta T."/>
            <person name="Park D."/>
            <person name="Pearson M."/>
            <person name="Roberts A."/>
            <person name="Saif S."/>
            <person name="Shenoy N."/>
            <person name="Sisk P."/>
            <person name="Stolte C."/>
            <person name="Sykes S."/>
            <person name="Thomson T."/>
            <person name="Walk T."/>
            <person name="White J."/>
            <person name="Yandava C."/>
            <person name="Burger G."/>
            <person name="Gray M.W."/>
            <person name="Holland P.W.H."/>
            <person name="King N."/>
            <person name="Lang F.B.F."/>
            <person name="Roger A.J."/>
            <person name="Ruiz-Trillo I."/>
            <person name="Lander E."/>
            <person name="Nusbaum C."/>
        </authorList>
    </citation>
    <scope>NUCLEOTIDE SEQUENCE [LARGE SCALE GENOMIC DNA]</scope>
    <source>
        <strain evidence="12 13">DAOM BR117</strain>
    </source>
</reference>
<dbReference type="InParanoid" id="A0A0L0HII2"/>
<dbReference type="InterPro" id="IPR011527">
    <property type="entry name" value="ABC1_TM_dom"/>
</dbReference>
<dbReference type="InterPro" id="IPR027417">
    <property type="entry name" value="P-loop_NTPase"/>
</dbReference>
<dbReference type="SUPFAM" id="SSF90123">
    <property type="entry name" value="ABC transporter transmembrane region"/>
    <property type="match status" value="2"/>
</dbReference>
<dbReference type="GO" id="GO:0140359">
    <property type="term" value="F:ABC-type transporter activity"/>
    <property type="evidence" value="ECO:0007669"/>
    <property type="project" value="InterPro"/>
</dbReference>
<feature type="transmembrane region" description="Helical" evidence="9">
    <location>
        <begin position="881"/>
        <end position="903"/>
    </location>
</feature>
<keyword evidence="5" id="KW-0067">ATP-binding</keyword>
<dbReference type="InterPro" id="IPR036640">
    <property type="entry name" value="ABC1_TM_sf"/>
</dbReference>
<dbReference type="GeneID" id="27686612"/>
<dbReference type="eggNOG" id="KOG0054">
    <property type="taxonomic scope" value="Eukaryota"/>
</dbReference>
<evidence type="ECO:0000313" key="12">
    <source>
        <dbReference type="EMBL" id="KND01251.1"/>
    </source>
</evidence>
<dbReference type="Pfam" id="PF00664">
    <property type="entry name" value="ABC_membrane"/>
    <property type="match status" value="2"/>
</dbReference>
<dbReference type="InterPro" id="IPR003439">
    <property type="entry name" value="ABC_transporter-like_ATP-bd"/>
</dbReference>
<dbReference type="FunFam" id="3.40.50.300:FF:000997">
    <property type="entry name" value="Multidrug resistance-associated protein 1"/>
    <property type="match status" value="1"/>
</dbReference>
<evidence type="ECO:0000256" key="1">
    <source>
        <dbReference type="ARBA" id="ARBA00004141"/>
    </source>
</evidence>
<dbReference type="VEuPathDB" id="FungiDB:SPPG_03065"/>
<dbReference type="Gene3D" id="1.20.1560.10">
    <property type="entry name" value="ABC transporter type 1, transmembrane domain"/>
    <property type="match status" value="2"/>
</dbReference>
<evidence type="ECO:0000256" key="9">
    <source>
        <dbReference type="SAM" id="Phobius"/>
    </source>
</evidence>
<evidence type="ECO:0000256" key="6">
    <source>
        <dbReference type="ARBA" id="ARBA00022989"/>
    </source>
</evidence>
<evidence type="ECO:0000256" key="4">
    <source>
        <dbReference type="ARBA" id="ARBA00022741"/>
    </source>
</evidence>
<feature type="transmembrane region" description="Helical" evidence="9">
    <location>
        <begin position="73"/>
        <end position="91"/>
    </location>
</feature>
<dbReference type="InterPro" id="IPR003593">
    <property type="entry name" value="AAA+_ATPase"/>
</dbReference>
<dbReference type="Proteomes" id="UP000053201">
    <property type="component" value="Unassembled WGS sequence"/>
</dbReference>
<keyword evidence="3 9" id="KW-0812">Transmembrane</keyword>
<feature type="transmembrane region" description="Helical" evidence="9">
    <location>
        <begin position="400"/>
        <end position="432"/>
    </location>
</feature>
<dbReference type="CDD" id="cd03250">
    <property type="entry name" value="ABCC_MRP_domain1"/>
    <property type="match status" value="1"/>
</dbReference>
<feature type="transmembrane region" description="Helical" evidence="9">
    <location>
        <begin position="129"/>
        <end position="147"/>
    </location>
</feature>
<dbReference type="PANTHER" id="PTHR24223">
    <property type="entry name" value="ATP-BINDING CASSETTE SUB-FAMILY C"/>
    <property type="match status" value="1"/>
</dbReference>
<feature type="domain" description="ABC transporter" evidence="10">
    <location>
        <begin position="595"/>
        <end position="824"/>
    </location>
</feature>
<dbReference type="Gene3D" id="3.40.50.300">
    <property type="entry name" value="P-loop containing nucleotide triphosphate hydrolases"/>
    <property type="match status" value="1"/>
</dbReference>
<dbReference type="AlphaFoldDB" id="A0A0L0HII2"/>
<dbReference type="OrthoDB" id="6500128at2759"/>
<dbReference type="GO" id="GO:0016020">
    <property type="term" value="C:membrane"/>
    <property type="evidence" value="ECO:0007669"/>
    <property type="project" value="UniProtKB-SubCell"/>
</dbReference>
<dbReference type="Pfam" id="PF00005">
    <property type="entry name" value="ABC_tran"/>
    <property type="match status" value="1"/>
</dbReference>
<evidence type="ECO:0000256" key="3">
    <source>
        <dbReference type="ARBA" id="ARBA00022692"/>
    </source>
</evidence>
<name>A0A0L0HII2_SPIPD</name>
<dbReference type="PROSITE" id="PS00211">
    <property type="entry name" value="ABC_TRANSPORTER_1"/>
    <property type="match status" value="1"/>
</dbReference>
<dbReference type="OMA" id="CPEREAN"/>
<dbReference type="EMBL" id="KQ257454">
    <property type="protein sequence ID" value="KND01251.1"/>
    <property type="molecule type" value="Genomic_DNA"/>
</dbReference>
<dbReference type="SUPFAM" id="SSF52540">
    <property type="entry name" value="P-loop containing nucleoside triphosphate hydrolases"/>
    <property type="match status" value="1"/>
</dbReference>
<evidence type="ECO:0000259" key="10">
    <source>
        <dbReference type="PROSITE" id="PS50893"/>
    </source>
</evidence>
<feature type="domain" description="ABC transmembrane type-1" evidence="11">
    <location>
        <begin position="887"/>
        <end position="1010"/>
    </location>
</feature>
<sequence length="1035" mass="113531">MSSDGGLCRDSEGLRPFSLVRPSDFTFCFEDVVVTLVPLAAFAFWMISSQVLRFARRRQPHESVVRPSRLGTVLMTICALASVVFSAVRLANWNVDARGSVAFGVVTFVAQIVALVAQLADHRLGQKPSVSVVCCWTWVAITSIVKLRTLSLSSDTSSQYFNMTLGTLVSSVLWLFAEETLSVRSTDGGDATPLDKAGLLNYLTFGFIWSKLRDSHKYKLTIEDVWRIPLEESTDRSYERLSDALSSSGAAKMSHIRLCAALIKSQLAMTIGAVGLKVLASMFMLLQPLLLDALINYVSSYRFDGSEGSVRSPQAHATGYLIAIGMLLVGLVAAIMNVWGSQLAWLLYYRWKIATASLVFRKSLRLSPSARVENTTGNVSNLLSNDAMEVGFMGANMPDVIAAIVQVVFGVGLIWAQLGVSTVSVVVFILLLGPAQTWNANFIEKWSDKQFEVMDTRLGLTTEIINGMKMIKMYAWESFFVQKLKDLRKTELGHLGIRRVGEIFGVLLGNLPPVIMFLTALGISTAIEKKPLDVNRIFVTLALFNLMKAPLVELSMSLPGVAVSWACVKRVATFMNEEEIENYIEPNEEHGAIKIKSGEFTWAKSATDKGDTGKATLTEMELDIKSREFVGVVGAVGSGKSSLLSAILGQMEKTSGLVFVGGSVLYVSQKPWIYQGTIRDNILIGRPYDANRYNLVIEACALSRDLELLAAHDQTEIGERGVNLSGGQRQRVSLARAVYGDADIYLLDDVLSAVDRHVGKHIFDRVLGPQGLLATKTRVLSTHAVHVLKDADRVLVLGEGKIVASGPYDVLIADSKISEALFNSPTAVVAATESTEGAVAEDEAADPDSTSGGEIGGEKAKLIEEEETENGKVSWEVVMMYFRACSFALLAAFFLGLVVSEGVNLASRYWLLYWNDNPSSHSLGFYFGIYLAWVIGYVVLYPWAGSLFLCFMGVRAGRVLHNDLLSRIMKMPWLFFSVTPVGRIMTRFSSNLASVDVGLPDAFYDMIFALAKCYCQHSSDNYKPSVIPHRCSGRR</sequence>
<feature type="transmembrane region" description="Helical" evidence="9">
    <location>
        <begin position="503"/>
        <end position="527"/>
    </location>
</feature>
<feature type="transmembrane region" description="Helical" evidence="9">
    <location>
        <begin position="274"/>
        <end position="298"/>
    </location>
</feature>
<keyword evidence="6 9" id="KW-1133">Transmembrane helix</keyword>
<feature type="region of interest" description="Disordered" evidence="8">
    <location>
        <begin position="835"/>
        <end position="858"/>
    </location>
</feature>
<feature type="transmembrane region" description="Helical" evidence="9">
    <location>
        <begin position="32"/>
        <end position="52"/>
    </location>
</feature>
<keyword evidence="4" id="KW-0547">Nucleotide-binding</keyword>
<dbReference type="GO" id="GO:0016887">
    <property type="term" value="F:ATP hydrolysis activity"/>
    <property type="evidence" value="ECO:0007669"/>
    <property type="project" value="InterPro"/>
</dbReference>
<evidence type="ECO:0000256" key="8">
    <source>
        <dbReference type="SAM" id="MobiDB-lite"/>
    </source>
</evidence>
<feature type="transmembrane region" description="Helical" evidence="9">
    <location>
        <begin position="97"/>
        <end position="117"/>
    </location>
</feature>
<evidence type="ECO:0000256" key="5">
    <source>
        <dbReference type="ARBA" id="ARBA00022840"/>
    </source>
</evidence>
<dbReference type="GO" id="GO:0005524">
    <property type="term" value="F:ATP binding"/>
    <property type="evidence" value="ECO:0007669"/>
    <property type="project" value="UniProtKB-KW"/>
</dbReference>
<feature type="transmembrane region" description="Helical" evidence="9">
    <location>
        <begin position="159"/>
        <end position="177"/>
    </location>
</feature>
<evidence type="ECO:0000256" key="2">
    <source>
        <dbReference type="ARBA" id="ARBA00022448"/>
    </source>
</evidence>
<evidence type="ECO:0000313" key="13">
    <source>
        <dbReference type="Proteomes" id="UP000053201"/>
    </source>
</evidence>
<evidence type="ECO:0008006" key="14">
    <source>
        <dbReference type="Google" id="ProtNLM"/>
    </source>
</evidence>
<evidence type="ECO:0000256" key="7">
    <source>
        <dbReference type="ARBA" id="ARBA00023136"/>
    </source>
</evidence>
<dbReference type="RefSeq" id="XP_016609290.1">
    <property type="nucleotide sequence ID" value="XM_016751350.1"/>
</dbReference>
<dbReference type="InterPro" id="IPR050173">
    <property type="entry name" value="ABC_transporter_C-like"/>
</dbReference>
<dbReference type="STRING" id="645134.A0A0L0HII2"/>
<feature type="domain" description="ABC transmembrane type-1" evidence="11">
    <location>
        <begin position="271"/>
        <end position="559"/>
    </location>
</feature>
<dbReference type="PROSITE" id="PS50929">
    <property type="entry name" value="ABC_TM1F"/>
    <property type="match status" value="2"/>
</dbReference>
<dbReference type="CDD" id="cd18579">
    <property type="entry name" value="ABC_6TM_ABCC_D1"/>
    <property type="match status" value="1"/>
</dbReference>
<accession>A0A0L0HII2</accession>
<keyword evidence="2" id="KW-0813">Transport</keyword>
<gene>
    <name evidence="12" type="ORF">SPPG_03065</name>
</gene>
<dbReference type="InterPro" id="IPR056227">
    <property type="entry name" value="TMD0_ABC"/>
</dbReference>
<keyword evidence="13" id="KW-1185">Reference proteome</keyword>
<protein>
    <recommendedName>
        <fullName evidence="14">ABC transporter domain-containing protein</fullName>
    </recommendedName>
</protein>
<evidence type="ECO:0000259" key="11">
    <source>
        <dbReference type="PROSITE" id="PS50929"/>
    </source>
</evidence>
<dbReference type="PANTHER" id="PTHR24223:SF415">
    <property type="entry name" value="FI20190P1"/>
    <property type="match status" value="1"/>
</dbReference>
<dbReference type="InterPro" id="IPR044746">
    <property type="entry name" value="ABCC_6TM_D1"/>
</dbReference>
<dbReference type="SMART" id="SM00382">
    <property type="entry name" value="AAA"/>
    <property type="match status" value="1"/>
</dbReference>
<dbReference type="PROSITE" id="PS50893">
    <property type="entry name" value="ABC_TRANSPORTER_2"/>
    <property type="match status" value="1"/>
</dbReference>
<comment type="subcellular location">
    <subcellularLocation>
        <location evidence="1">Membrane</location>
        <topology evidence="1">Multi-pass membrane protein</topology>
    </subcellularLocation>
</comment>
<keyword evidence="7 9" id="KW-0472">Membrane</keyword>
<dbReference type="InterPro" id="IPR017871">
    <property type="entry name" value="ABC_transporter-like_CS"/>
</dbReference>
<proteinExistence type="predicted"/>